<accession>A0A4Y7PQB5</accession>
<dbReference type="Gene3D" id="1.25.40.10">
    <property type="entry name" value="Tetratricopeptide repeat domain"/>
    <property type="match status" value="1"/>
</dbReference>
<evidence type="ECO:0000256" key="2">
    <source>
        <dbReference type="ARBA" id="ARBA00022803"/>
    </source>
</evidence>
<dbReference type="PROSITE" id="PS50005">
    <property type="entry name" value="TPR"/>
    <property type="match status" value="1"/>
</dbReference>
<proteinExistence type="predicted"/>
<keyword evidence="5" id="KW-1185">Reference proteome</keyword>
<name>A0A4Y7PQB5_9AGAM</name>
<evidence type="ECO:0000313" key="5">
    <source>
        <dbReference type="Proteomes" id="UP000294933"/>
    </source>
</evidence>
<dbReference type="Proteomes" id="UP000294933">
    <property type="component" value="Unassembled WGS sequence"/>
</dbReference>
<dbReference type="SMART" id="SM00028">
    <property type="entry name" value="TPR"/>
    <property type="match status" value="2"/>
</dbReference>
<dbReference type="PANTHER" id="PTHR45831">
    <property type="entry name" value="LD24721P"/>
    <property type="match status" value="1"/>
</dbReference>
<dbReference type="InterPro" id="IPR047150">
    <property type="entry name" value="SGT"/>
</dbReference>
<dbReference type="OrthoDB" id="2423701at2759"/>
<feature type="repeat" description="TPR" evidence="3">
    <location>
        <begin position="4"/>
        <end position="37"/>
    </location>
</feature>
<dbReference type="GO" id="GO:0060090">
    <property type="term" value="F:molecular adaptor activity"/>
    <property type="evidence" value="ECO:0007669"/>
    <property type="project" value="TreeGrafter"/>
</dbReference>
<reference evidence="4 5" key="1">
    <citation type="submission" date="2018-06" db="EMBL/GenBank/DDBJ databases">
        <title>A transcriptomic atlas of mushroom development highlights an independent origin of complex multicellularity.</title>
        <authorList>
            <consortium name="DOE Joint Genome Institute"/>
            <person name="Krizsan K."/>
            <person name="Almasi E."/>
            <person name="Merenyi Z."/>
            <person name="Sahu N."/>
            <person name="Viragh M."/>
            <person name="Koszo T."/>
            <person name="Mondo S."/>
            <person name="Kiss B."/>
            <person name="Balint B."/>
            <person name="Kues U."/>
            <person name="Barry K."/>
            <person name="Hegedus J.C."/>
            <person name="Henrissat B."/>
            <person name="Johnson J."/>
            <person name="Lipzen A."/>
            <person name="Ohm R."/>
            <person name="Nagy I."/>
            <person name="Pangilinan J."/>
            <person name="Yan J."/>
            <person name="Xiong Y."/>
            <person name="Grigoriev I.V."/>
            <person name="Hibbett D.S."/>
            <person name="Nagy L.G."/>
        </authorList>
    </citation>
    <scope>NUCLEOTIDE SEQUENCE [LARGE SCALE GENOMIC DNA]</scope>
    <source>
        <strain evidence="4 5">SZMC22713</strain>
    </source>
</reference>
<dbReference type="PANTHER" id="PTHR45831:SF2">
    <property type="entry name" value="LD24721P"/>
    <property type="match status" value="1"/>
</dbReference>
<evidence type="ECO:0000256" key="3">
    <source>
        <dbReference type="PROSITE-ProRule" id="PRU00339"/>
    </source>
</evidence>
<dbReference type="SUPFAM" id="SSF48452">
    <property type="entry name" value="TPR-like"/>
    <property type="match status" value="1"/>
</dbReference>
<dbReference type="STRING" id="50990.A0A4Y7PQB5"/>
<dbReference type="VEuPathDB" id="FungiDB:BD410DRAFT_843826"/>
<dbReference type="EMBL" id="ML170226">
    <property type="protein sequence ID" value="TDL17201.1"/>
    <property type="molecule type" value="Genomic_DNA"/>
</dbReference>
<keyword evidence="2 3" id="KW-0802">TPR repeat</keyword>
<evidence type="ECO:0000313" key="4">
    <source>
        <dbReference type="EMBL" id="TDL17201.1"/>
    </source>
</evidence>
<protein>
    <submittedName>
        <fullName evidence="4">Uncharacterized protein</fullName>
    </submittedName>
</protein>
<dbReference type="InterPro" id="IPR011990">
    <property type="entry name" value="TPR-like_helical_dom_sf"/>
</dbReference>
<dbReference type="GO" id="GO:0072380">
    <property type="term" value="C:TRC complex"/>
    <property type="evidence" value="ECO:0007669"/>
    <property type="project" value="TreeGrafter"/>
</dbReference>
<organism evidence="4 5">
    <name type="scientific">Rickenella mellea</name>
    <dbReference type="NCBI Taxonomy" id="50990"/>
    <lineage>
        <taxon>Eukaryota</taxon>
        <taxon>Fungi</taxon>
        <taxon>Dikarya</taxon>
        <taxon>Basidiomycota</taxon>
        <taxon>Agaricomycotina</taxon>
        <taxon>Agaricomycetes</taxon>
        <taxon>Hymenochaetales</taxon>
        <taxon>Rickenellaceae</taxon>
        <taxon>Rickenella</taxon>
    </lineage>
</organism>
<dbReference type="GO" id="GO:0006620">
    <property type="term" value="P:post-translational protein targeting to endoplasmic reticulum membrane"/>
    <property type="evidence" value="ECO:0007669"/>
    <property type="project" value="TreeGrafter"/>
</dbReference>
<dbReference type="GO" id="GO:0016020">
    <property type="term" value="C:membrane"/>
    <property type="evidence" value="ECO:0007669"/>
    <property type="project" value="TreeGrafter"/>
</dbReference>
<dbReference type="AlphaFoldDB" id="A0A4Y7PQB5"/>
<keyword evidence="1" id="KW-0677">Repeat</keyword>
<dbReference type="InterPro" id="IPR019734">
    <property type="entry name" value="TPR_rpt"/>
</dbReference>
<sequence>MDEAITLRQAGNVLFASRKYMQAYEKYSAAIELDQSNAILFTNRAACGLEMKRCNLFAMTNRRFIIFSRVLDAMSDAQKAVKLDPKYAKGWSRLAQCQQETGNWTVAVRSWKKALECVPTMNLTPAEQTLRRQFKEGLRSAENRIAAAKFDARGRQEPISREDIKSGGLPWERAKAMMSHRPSESGMSSAWVIFEANKQFSEGMGQMSALKKDQFGKAYHTPGTVEKILDGILRDKRVIDMMTLGWTDRFNVQVLVENHALCAWINNGPEEVIDLAQKRILEKGWQSAGPAIALTIRYWVMNGFLTYAIARDSAASVKWFTGALEVLERGQRVWKDISDEVRGMVFTDNFIRAVRSLHLEVYLDACESELGKFNKTYTSERVLELADDIYLDSCKTLSQETNNPSTILSFRHYPAGMALATKGWYHKQKAAEADCTPELCAVHNMKCAKLYLQAAKEWIPQDDELHCWYLRAALYAMLRARAPLSSTLPVMAEIRKAYPEMKRIWEFSTALKGRDETLTEILDFEKKVLMALQKGGLNMESRVLLGDKF</sequence>
<evidence type="ECO:0000256" key="1">
    <source>
        <dbReference type="ARBA" id="ARBA00022737"/>
    </source>
</evidence>
<gene>
    <name evidence="4" type="ORF">BD410DRAFT_843826</name>
</gene>